<gene>
    <name evidence="1" type="ORF">C2G38_2254959</name>
</gene>
<keyword evidence="2" id="KW-1185">Reference proteome</keyword>
<dbReference type="Proteomes" id="UP000266673">
    <property type="component" value="Unassembled WGS sequence"/>
</dbReference>
<proteinExistence type="predicted"/>
<accession>A0A397U3Y8</accession>
<organism evidence="1 2">
    <name type="scientific">Gigaspora rosea</name>
    <dbReference type="NCBI Taxonomy" id="44941"/>
    <lineage>
        <taxon>Eukaryota</taxon>
        <taxon>Fungi</taxon>
        <taxon>Fungi incertae sedis</taxon>
        <taxon>Mucoromycota</taxon>
        <taxon>Glomeromycotina</taxon>
        <taxon>Glomeromycetes</taxon>
        <taxon>Diversisporales</taxon>
        <taxon>Gigasporaceae</taxon>
        <taxon>Gigaspora</taxon>
    </lineage>
</organism>
<protein>
    <submittedName>
        <fullName evidence="1">Uncharacterized protein</fullName>
    </submittedName>
</protein>
<reference evidence="1 2" key="1">
    <citation type="submission" date="2018-06" db="EMBL/GenBank/DDBJ databases">
        <title>Comparative genomics reveals the genomic features of Rhizophagus irregularis, R. cerebriforme, R. diaphanum and Gigaspora rosea, and their symbiotic lifestyle signature.</title>
        <authorList>
            <person name="Morin E."/>
            <person name="San Clemente H."/>
            <person name="Chen E.C.H."/>
            <person name="De La Providencia I."/>
            <person name="Hainaut M."/>
            <person name="Kuo A."/>
            <person name="Kohler A."/>
            <person name="Murat C."/>
            <person name="Tang N."/>
            <person name="Roy S."/>
            <person name="Loubradou J."/>
            <person name="Henrissat B."/>
            <person name="Grigoriev I.V."/>
            <person name="Corradi N."/>
            <person name="Roux C."/>
            <person name="Martin F.M."/>
        </authorList>
    </citation>
    <scope>NUCLEOTIDE SEQUENCE [LARGE SCALE GENOMIC DNA]</scope>
    <source>
        <strain evidence="1 2">DAOM 194757</strain>
    </source>
</reference>
<evidence type="ECO:0000313" key="2">
    <source>
        <dbReference type="Proteomes" id="UP000266673"/>
    </source>
</evidence>
<dbReference type="AlphaFoldDB" id="A0A397U3Y8"/>
<dbReference type="EMBL" id="QKWP01002396">
    <property type="protein sequence ID" value="RIB03479.1"/>
    <property type="molecule type" value="Genomic_DNA"/>
</dbReference>
<sequence length="157" mass="18858">MTEHLQNNRKRKSKENGWYINVIYQRDSIFSETVQLYGQEYQENQEVDDAEIDKIVVNKVSALLFSNLNLEEIWIKVMDRLKKDNLPIESRIVDLSDWTKVEWNRILKVSDYSQLFTNQEKSFLKTKLTTMCDNCYVMELYIVSFHNYYGIHLFSDH</sequence>
<comment type="caution">
    <text evidence="1">The sequence shown here is derived from an EMBL/GenBank/DDBJ whole genome shotgun (WGS) entry which is preliminary data.</text>
</comment>
<evidence type="ECO:0000313" key="1">
    <source>
        <dbReference type="EMBL" id="RIB03479.1"/>
    </source>
</evidence>
<name>A0A397U3Y8_9GLOM</name>
<dbReference type="OrthoDB" id="2377195at2759"/>